<protein>
    <recommendedName>
        <fullName evidence="3">F-box domain-containing protein</fullName>
    </recommendedName>
</protein>
<name>A0A9P6EG89_9AGAR</name>
<keyword evidence="2" id="KW-1185">Reference proteome</keyword>
<dbReference type="EMBL" id="MU157855">
    <property type="protein sequence ID" value="KAF9528189.1"/>
    <property type="molecule type" value="Genomic_DNA"/>
</dbReference>
<reference evidence="1" key="1">
    <citation type="submission" date="2020-11" db="EMBL/GenBank/DDBJ databases">
        <authorList>
            <consortium name="DOE Joint Genome Institute"/>
            <person name="Ahrendt S."/>
            <person name="Riley R."/>
            <person name="Andreopoulos W."/>
            <person name="Labutti K."/>
            <person name="Pangilinan J."/>
            <person name="Ruiz-Duenas F.J."/>
            <person name="Barrasa J.M."/>
            <person name="Sanchez-Garcia M."/>
            <person name="Camarero S."/>
            <person name="Miyauchi S."/>
            <person name="Serrano A."/>
            <person name="Linde D."/>
            <person name="Babiker R."/>
            <person name="Drula E."/>
            <person name="Ayuso-Fernandez I."/>
            <person name="Pacheco R."/>
            <person name="Padilla G."/>
            <person name="Ferreira P."/>
            <person name="Barriuso J."/>
            <person name="Kellner H."/>
            <person name="Castanera R."/>
            <person name="Alfaro M."/>
            <person name="Ramirez L."/>
            <person name="Pisabarro A.G."/>
            <person name="Kuo A."/>
            <person name="Tritt A."/>
            <person name="Lipzen A."/>
            <person name="He G."/>
            <person name="Yan M."/>
            <person name="Ng V."/>
            <person name="Cullen D."/>
            <person name="Martin F."/>
            <person name="Rosso M.-N."/>
            <person name="Henrissat B."/>
            <person name="Hibbett D."/>
            <person name="Martinez A.T."/>
            <person name="Grigoriev I.V."/>
        </authorList>
    </citation>
    <scope>NUCLEOTIDE SEQUENCE</scope>
    <source>
        <strain evidence="1">CBS 506.95</strain>
    </source>
</reference>
<evidence type="ECO:0000313" key="1">
    <source>
        <dbReference type="EMBL" id="KAF9528189.1"/>
    </source>
</evidence>
<comment type="caution">
    <text evidence="1">The sequence shown here is derived from an EMBL/GenBank/DDBJ whole genome shotgun (WGS) entry which is preliminary data.</text>
</comment>
<proteinExistence type="predicted"/>
<organism evidence="1 2">
    <name type="scientific">Crepidotus variabilis</name>
    <dbReference type="NCBI Taxonomy" id="179855"/>
    <lineage>
        <taxon>Eukaryota</taxon>
        <taxon>Fungi</taxon>
        <taxon>Dikarya</taxon>
        <taxon>Basidiomycota</taxon>
        <taxon>Agaricomycotina</taxon>
        <taxon>Agaricomycetes</taxon>
        <taxon>Agaricomycetidae</taxon>
        <taxon>Agaricales</taxon>
        <taxon>Agaricineae</taxon>
        <taxon>Crepidotaceae</taxon>
        <taxon>Crepidotus</taxon>
    </lineage>
</organism>
<dbReference type="OrthoDB" id="2269034at2759"/>
<gene>
    <name evidence="1" type="ORF">CPB83DRAFT_836099</name>
</gene>
<dbReference type="AlphaFoldDB" id="A0A9P6EG89"/>
<evidence type="ECO:0008006" key="3">
    <source>
        <dbReference type="Google" id="ProtNLM"/>
    </source>
</evidence>
<evidence type="ECO:0000313" key="2">
    <source>
        <dbReference type="Proteomes" id="UP000807306"/>
    </source>
</evidence>
<dbReference type="Proteomes" id="UP000807306">
    <property type="component" value="Unassembled WGS sequence"/>
</dbReference>
<accession>A0A9P6EG89</accession>
<sequence length="143" mass="15865">MSLIKIYNKVFSARDSDDYRAARWDALGTVKDKNDPMAYLLPVEITRQIFGHCLPYVTPLHSLDNFDDPGLSLANVTGSLIGVNKNWRNIAYSTPELWNKIFVRTSASLLSSKTFCDNIGPSQAQISTISKPPSHYSAPNVSS</sequence>